<reference evidence="1" key="1">
    <citation type="submission" date="2014-11" db="EMBL/GenBank/DDBJ databases">
        <authorList>
            <person name="Amaro Gonzalez C."/>
        </authorList>
    </citation>
    <scope>NUCLEOTIDE SEQUENCE</scope>
</reference>
<sequence length="37" mass="4133">MCACNKASLFIECLLLSAQKHTHKQTAVSPFYVSAYQ</sequence>
<dbReference type="EMBL" id="GBXM01039928">
    <property type="protein sequence ID" value="JAH68649.1"/>
    <property type="molecule type" value="Transcribed_RNA"/>
</dbReference>
<evidence type="ECO:0000313" key="1">
    <source>
        <dbReference type="EMBL" id="JAH68649.1"/>
    </source>
</evidence>
<protein>
    <submittedName>
        <fullName evidence="1">Uncharacterized protein</fullName>
    </submittedName>
</protein>
<reference evidence="1" key="2">
    <citation type="journal article" date="2015" name="Fish Shellfish Immunol.">
        <title>Early steps in the European eel (Anguilla anguilla)-Vibrio vulnificus interaction in the gills: Role of the RtxA13 toxin.</title>
        <authorList>
            <person name="Callol A."/>
            <person name="Pajuelo D."/>
            <person name="Ebbesson L."/>
            <person name="Teles M."/>
            <person name="MacKenzie S."/>
            <person name="Amaro C."/>
        </authorList>
    </citation>
    <scope>NUCLEOTIDE SEQUENCE</scope>
</reference>
<name>A0A0E9URZ5_ANGAN</name>
<organism evidence="1">
    <name type="scientific">Anguilla anguilla</name>
    <name type="common">European freshwater eel</name>
    <name type="synonym">Muraena anguilla</name>
    <dbReference type="NCBI Taxonomy" id="7936"/>
    <lineage>
        <taxon>Eukaryota</taxon>
        <taxon>Metazoa</taxon>
        <taxon>Chordata</taxon>
        <taxon>Craniata</taxon>
        <taxon>Vertebrata</taxon>
        <taxon>Euteleostomi</taxon>
        <taxon>Actinopterygii</taxon>
        <taxon>Neopterygii</taxon>
        <taxon>Teleostei</taxon>
        <taxon>Anguilliformes</taxon>
        <taxon>Anguillidae</taxon>
        <taxon>Anguilla</taxon>
    </lineage>
</organism>
<accession>A0A0E9URZ5</accession>
<proteinExistence type="predicted"/>
<dbReference type="AlphaFoldDB" id="A0A0E9URZ5"/>